<accession>A0ABS5U4K0</accession>
<feature type="region of interest" description="Disordered" evidence="1">
    <location>
        <begin position="68"/>
        <end position="135"/>
    </location>
</feature>
<evidence type="ECO:0000259" key="3">
    <source>
        <dbReference type="Pfam" id="PF13511"/>
    </source>
</evidence>
<name>A0ABS5U4K0_9BACT</name>
<comment type="caution">
    <text evidence="4">The sequence shown here is derived from an EMBL/GenBank/DDBJ whole genome shotgun (WGS) entry which is preliminary data.</text>
</comment>
<evidence type="ECO:0000313" key="5">
    <source>
        <dbReference type="Proteomes" id="UP000784128"/>
    </source>
</evidence>
<organism evidence="4 5">
    <name type="scientific">Pelotalea chapellei</name>
    <dbReference type="NCBI Taxonomy" id="44671"/>
    <lineage>
        <taxon>Bacteria</taxon>
        <taxon>Pseudomonadati</taxon>
        <taxon>Thermodesulfobacteriota</taxon>
        <taxon>Desulfuromonadia</taxon>
        <taxon>Geobacterales</taxon>
        <taxon>Geobacteraceae</taxon>
        <taxon>Pelotalea</taxon>
    </lineage>
</organism>
<keyword evidence="5" id="KW-1185">Reference proteome</keyword>
<feature type="chain" id="PRO_5047173014" evidence="2">
    <location>
        <begin position="21"/>
        <end position="135"/>
    </location>
</feature>
<reference evidence="4 5" key="1">
    <citation type="submission" date="2021-05" db="EMBL/GenBank/DDBJ databases">
        <title>The draft genome of Geobacter chapellei DSM 13688.</title>
        <authorList>
            <person name="Xu Z."/>
            <person name="Masuda Y."/>
            <person name="Itoh H."/>
            <person name="Senoo K."/>
        </authorList>
    </citation>
    <scope>NUCLEOTIDE SEQUENCE [LARGE SCALE GENOMIC DNA]</scope>
    <source>
        <strain evidence="4 5">DSM 13688</strain>
    </source>
</reference>
<dbReference type="EMBL" id="JAHDYS010000002">
    <property type="protein sequence ID" value="MBT1070585.1"/>
    <property type="molecule type" value="Genomic_DNA"/>
</dbReference>
<sequence>MGRALLVPLLLICHAAAAGAFTYQWTNEKGVTGFTDSIDKVPSKYRDRVRRREDITIRNPRIQQELKEQERRLRLEEQSAPGGRLPDEIPAQAPRSVPQPSLEQPKNGQPAGETLPPGRTKSQRIRDNIERRGLE</sequence>
<feature type="domain" description="DUF4124" evidence="3">
    <location>
        <begin position="9"/>
        <end position="58"/>
    </location>
</feature>
<protein>
    <submittedName>
        <fullName evidence="4">DUF4124 domain-containing protein</fullName>
    </submittedName>
</protein>
<feature type="compositionally biased region" description="Basic and acidic residues" evidence="1">
    <location>
        <begin position="124"/>
        <end position="135"/>
    </location>
</feature>
<dbReference type="Proteomes" id="UP000784128">
    <property type="component" value="Unassembled WGS sequence"/>
</dbReference>
<evidence type="ECO:0000313" key="4">
    <source>
        <dbReference type="EMBL" id="MBT1070585.1"/>
    </source>
</evidence>
<dbReference type="InterPro" id="IPR025392">
    <property type="entry name" value="DUF4124"/>
</dbReference>
<proteinExistence type="predicted"/>
<dbReference type="RefSeq" id="WP_214296305.1">
    <property type="nucleotide sequence ID" value="NZ_JAHDYS010000002.1"/>
</dbReference>
<dbReference type="Pfam" id="PF13511">
    <property type="entry name" value="DUF4124"/>
    <property type="match status" value="1"/>
</dbReference>
<feature type="compositionally biased region" description="Basic and acidic residues" evidence="1">
    <location>
        <begin position="68"/>
        <end position="77"/>
    </location>
</feature>
<gene>
    <name evidence="4" type="ORF">KJB30_02190</name>
</gene>
<feature type="compositionally biased region" description="Polar residues" evidence="1">
    <location>
        <begin position="98"/>
        <end position="107"/>
    </location>
</feature>
<evidence type="ECO:0000256" key="2">
    <source>
        <dbReference type="SAM" id="SignalP"/>
    </source>
</evidence>
<evidence type="ECO:0000256" key="1">
    <source>
        <dbReference type="SAM" id="MobiDB-lite"/>
    </source>
</evidence>
<keyword evidence="2" id="KW-0732">Signal</keyword>
<feature type="signal peptide" evidence="2">
    <location>
        <begin position="1"/>
        <end position="20"/>
    </location>
</feature>